<evidence type="ECO:0000256" key="5">
    <source>
        <dbReference type="ARBA" id="ARBA00023242"/>
    </source>
</evidence>
<dbReference type="PIRSF" id="PIRSF022941">
    <property type="entry name" value="ORC6_fun"/>
    <property type="match status" value="1"/>
</dbReference>
<feature type="compositionally biased region" description="Polar residues" evidence="6">
    <location>
        <begin position="99"/>
        <end position="110"/>
    </location>
</feature>
<evidence type="ECO:0000256" key="6">
    <source>
        <dbReference type="SAM" id="MobiDB-lite"/>
    </source>
</evidence>
<dbReference type="InterPro" id="IPR016811">
    <property type="entry name" value="ORC6_fun"/>
</dbReference>
<protein>
    <recommendedName>
        <fullName evidence="7">ORC6 first cyclin-like domain-containing protein</fullName>
    </recommendedName>
</protein>
<organism evidence="8 9">
    <name type="scientific">Debaryomyces fabryi</name>
    <dbReference type="NCBI Taxonomy" id="58627"/>
    <lineage>
        <taxon>Eukaryota</taxon>
        <taxon>Fungi</taxon>
        <taxon>Dikarya</taxon>
        <taxon>Ascomycota</taxon>
        <taxon>Saccharomycotina</taxon>
        <taxon>Pichiomycetes</taxon>
        <taxon>Debaryomycetaceae</taxon>
        <taxon>Debaryomyces</taxon>
    </lineage>
</organism>
<evidence type="ECO:0000256" key="1">
    <source>
        <dbReference type="ARBA" id="ARBA00004123"/>
    </source>
</evidence>
<dbReference type="RefSeq" id="XP_015470123.1">
    <property type="nucleotide sequence ID" value="XM_015609121.1"/>
</dbReference>
<reference evidence="8 9" key="1">
    <citation type="submission" date="2015-11" db="EMBL/GenBank/DDBJ databases">
        <title>The genome of Debaryomyces fabryi.</title>
        <authorList>
            <person name="Tafer H."/>
            <person name="Lopandic K."/>
        </authorList>
    </citation>
    <scope>NUCLEOTIDE SEQUENCE [LARGE SCALE GENOMIC DNA]</scope>
    <source>
        <strain evidence="8 9">CBS 789</strain>
    </source>
</reference>
<evidence type="ECO:0000256" key="4">
    <source>
        <dbReference type="ARBA" id="ARBA00023125"/>
    </source>
</evidence>
<gene>
    <name evidence="8" type="ORF">AC631_00291</name>
</gene>
<sequence length="379" mass="43109">MSNSQLKLSLKDIIPTHPEPYPPQLVSFVDYLYQLSLQKNPVLPNRAEIARCHFCAYLAAEKYQRALKLPEPSVRKIPVQPKLIDKFLDDFRVTLLNQERSASGSPTTSPTKRRTQKTLNFTTPTSSPSKITKLSPMKNATPKISSPLKKLQALRDQELKQAGSSSAPASLDINDEESIFNQKDASEASDSVPNTPSTPSTKYVKRQITIADFISFANNFFIPASITPKMVESFVSHKHKFTKKNEWLLACGMINAAYLRINHHLLQKTIGAKSQFQNQLFQYQKGGLMRWNMLLWCNIIEDAIKDEPWISEIEQNYIFGKSPLHEDVEKREIDAKLGPGWELFERFGSMSHPNVQLDSDSQKLYHSIWTNNIISQLDS</sequence>
<keyword evidence="4" id="KW-0238">DNA-binding</keyword>
<dbReference type="AlphaFoldDB" id="A0A0V1Q6W2"/>
<accession>A0A0V1Q6W2</accession>
<name>A0A0V1Q6W2_9ASCO</name>
<dbReference type="InterPro" id="IPR008721">
    <property type="entry name" value="ORC6_cyclin_first"/>
</dbReference>
<dbReference type="GO" id="GO:0006260">
    <property type="term" value="P:DNA replication"/>
    <property type="evidence" value="ECO:0007669"/>
    <property type="project" value="UniProtKB-KW"/>
</dbReference>
<comment type="caution">
    <text evidence="8">The sequence shown here is derived from an EMBL/GenBank/DDBJ whole genome shotgun (WGS) entry which is preliminary data.</text>
</comment>
<dbReference type="Pfam" id="PF05460">
    <property type="entry name" value="ORC6"/>
    <property type="match status" value="1"/>
</dbReference>
<keyword evidence="5" id="KW-0539">Nucleus</keyword>
<proteinExistence type="inferred from homology"/>
<evidence type="ECO:0000259" key="7">
    <source>
        <dbReference type="Pfam" id="PF05460"/>
    </source>
</evidence>
<comment type="subcellular location">
    <subcellularLocation>
        <location evidence="1">Nucleus</location>
    </subcellularLocation>
</comment>
<evidence type="ECO:0000256" key="3">
    <source>
        <dbReference type="ARBA" id="ARBA00022705"/>
    </source>
</evidence>
<feature type="compositionally biased region" description="Low complexity" evidence="6">
    <location>
        <begin position="122"/>
        <end position="136"/>
    </location>
</feature>
<feature type="region of interest" description="Disordered" evidence="6">
    <location>
        <begin position="99"/>
        <end position="143"/>
    </location>
</feature>
<feature type="domain" description="ORC6 first cyclin-like" evidence="7">
    <location>
        <begin position="10"/>
        <end position="98"/>
    </location>
</feature>
<keyword evidence="3" id="KW-0235">DNA replication</keyword>
<dbReference type="EMBL" id="LMYN01000003">
    <property type="protein sequence ID" value="KSA04021.1"/>
    <property type="molecule type" value="Genomic_DNA"/>
</dbReference>
<evidence type="ECO:0000313" key="8">
    <source>
        <dbReference type="EMBL" id="KSA04021.1"/>
    </source>
</evidence>
<dbReference type="GO" id="GO:0005664">
    <property type="term" value="C:nuclear origin of replication recognition complex"/>
    <property type="evidence" value="ECO:0007669"/>
    <property type="project" value="InterPro"/>
</dbReference>
<evidence type="ECO:0000313" key="9">
    <source>
        <dbReference type="Proteomes" id="UP000054251"/>
    </source>
</evidence>
<keyword evidence="9" id="KW-1185">Reference proteome</keyword>
<comment type="similarity">
    <text evidence="2">Belongs to the ORC6 family.</text>
</comment>
<dbReference type="GeneID" id="26837300"/>
<dbReference type="Proteomes" id="UP000054251">
    <property type="component" value="Unassembled WGS sequence"/>
</dbReference>
<dbReference type="OrthoDB" id="5367324at2759"/>
<dbReference type="GO" id="GO:0003677">
    <property type="term" value="F:DNA binding"/>
    <property type="evidence" value="ECO:0007669"/>
    <property type="project" value="UniProtKB-KW"/>
</dbReference>
<evidence type="ECO:0000256" key="2">
    <source>
        <dbReference type="ARBA" id="ARBA00010840"/>
    </source>
</evidence>